<reference evidence="1" key="1">
    <citation type="submission" date="2018-02" db="EMBL/GenBank/DDBJ databases">
        <title>Rhizophora mucronata_Transcriptome.</title>
        <authorList>
            <person name="Meera S.P."/>
            <person name="Sreeshan A."/>
            <person name="Augustine A."/>
        </authorList>
    </citation>
    <scope>NUCLEOTIDE SEQUENCE</scope>
    <source>
        <tissue evidence="1">Leaf</tissue>
    </source>
</reference>
<dbReference type="PANTHER" id="PTHR15160">
    <property type="entry name" value="VON HIPPEL-LINDAU PROTEIN"/>
    <property type="match status" value="1"/>
</dbReference>
<accession>A0A2P2MB02</accession>
<sequence length="104" mass="11250">MGLLQGPVICPAVRAKQVGVYSLPVNDPFLKARLLKSELWGLKQITSFKTKVGSVYRQLNAGKCTRVHCTFSSSADGNGSKAENFNENDEDYVNSSVVEAGKAI</sequence>
<dbReference type="AlphaFoldDB" id="A0A2P2MB02"/>
<dbReference type="PANTHER" id="PTHR15160:SF3">
    <property type="entry name" value="BIFUNCTIONAL NUCLEASE 1"/>
    <property type="match status" value="1"/>
</dbReference>
<name>A0A2P2MB02_RHIMU</name>
<dbReference type="GO" id="GO:0016567">
    <property type="term" value="P:protein ubiquitination"/>
    <property type="evidence" value="ECO:0007669"/>
    <property type="project" value="TreeGrafter"/>
</dbReference>
<evidence type="ECO:0000313" key="1">
    <source>
        <dbReference type="EMBL" id="MBX27407.1"/>
    </source>
</evidence>
<proteinExistence type="predicted"/>
<organism evidence="1">
    <name type="scientific">Rhizophora mucronata</name>
    <name type="common">Asiatic mangrove</name>
    <dbReference type="NCBI Taxonomy" id="61149"/>
    <lineage>
        <taxon>Eukaryota</taxon>
        <taxon>Viridiplantae</taxon>
        <taxon>Streptophyta</taxon>
        <taxon>Embryophyta</taxon>
        <taxon>Tracheophyta</taxon>
        <taxon>Spermatophyta</taxon>
        <taxon>Magnoliopsida</taxon>
        <taxon>eudicotyledons</taxon>
        <taxon>Gunneridae</taxon>
        <taxon>Pentapetalae</taxon>
        <taxon>rosids</taxon>
        <taxon>fabids</taxon>
        <taxon>Malpighiales</taxon>
        <taxon>Rhizophoraceae</taxon>
        <taxon>Rhizophora</taxon>
    </lineage>
</organism>
<dbReference type="GO" id="GO:0005634">
    <property type="term" value="C:nucleus"/>
    <property type="evidence" value="ECO:0007669"/>
    <property type="project" value="TreeGrafter"/>
</dbReference>
<dbReference type="EMBL" id="GGEC01046923">
    <property type="protein sequence ID" value="MBX27407.1"/>
    <property type="molecule type" value="Transcribed_RNA"/>
</dbReference>
<protein>
    <submittedName>
        <fullName evidence="1">Uncharacterized protein</fullName>
    </submittedName>
</protein>
<dbReference type="GO" id="GO:0030891">
    <property type="term" value="C:VCB complex"/>
    <property type="evidence" value="ECO:0007669"/>
    <property type="project" value="TreeGrafter"/>
</dbReference>